<keyword evidence="1" id="KW-0812">Transmembrane</keyword>
<accession>A0A4R0MK35</accession>
<feature type="transmembrane region" description="Helical" evidence="1">
    <location>
        <begin position="274"/>
        <end position="296"/>
    </location>
</feature>
<dbReference type="Pfam" id="PF02518">
    <property type="entry name" value="HATPase_c"/>
    <property type="match status" value="1"/>
</dbReference>
<keyword evidence="1" id="KW-0472">Membrane</keyword>
<dbReference type="Pfam" id="PF06580">
    <property type="entry name" value="His_kinase"/>
    <property type="match status" value="1"/>
</dbReference>
<feature type="domain" description="Signal transduction histidine kinase internal region" evidence="3">
    <location>
        <begin position="317"/>
        <end position="391"/>
    </location>
</feature>
<name>A0A4R0MK35_9SPHI</name>
<dbReference type="GO" id="GO:0016020">
    <property type="term" value="C:membrane"/>
    <property type="evidence" value="ECO:0007669"/>
    <property type="project" value="InterPro"/>
</dbReference>
<evidence type="ECO:0000259" key="2">
    <source>
        <dbReference type="Pfam" id="PF02518"/>
    </source>
</evidence>
<dbReference type="SUPFAM" id="SSF55874">
    <property type="entry name" value="ATPase domain of HSP90 chaperone/DNA topoisomerase II/histidine kinase"/>
    <property type="match status" value="1"/>
</dbReference>
<evidence type="ECO:0000313" key="4">
    <source>
        <dbReference type="EMBL" id="TCC86687.1"/>
    </source>
</evidence>
<evidence type="ECO:0000256" key="1">
    <source>
        <dbReference type="SAM" id="Phobius"/>
    </source>
</evidence>
<dbReference type="EMBL" id="SJSK01000009">
    <property type="protein sequence ID" value="TCC86687.1"/>
    <property type="molecule type" value="Genomic_DNA"/>
</dbReference>
<dbReference type="InterPro" id="IPR036890">
    <property type="entry name" value="HATPase_C_sf"/>
</dbReference>
<dbReference type="AlphaFoldDB" id="A0A4R0MK35"/>
<comment type="caution">
    <text evidence="4">The sequence shown here is derived from an EMBL/GenBank/DDBJ whole genome shotgun (WGS) entry which is preliminary data.</text>
</comment>
<dbReference type="GO" id="GO:0000155">
    <property type="term" value="F:phosphorelay sensor kinase activity"/>
    <property type="evidence" value="ECO:0007669"/>
    <property type="project" value="InterPro"/>
</dbReference>
<keyword evidence="1" id="KW-1133">Transmembrane helix</keyword>
<sequence length="507" mass="57850">MHYDITTTSQISTVSLTIDETTEYISAFNYGLKSGADNFVLLKGSKQIKLSVTIPKDSLKYYRYNLIENDTVIVKDNEALSEIDFVYPKHSDLPSKLIINLGNIKIYNKKLRLELYKLPNRFKITSVIIYNKPIVPLEISSVSLQDYSTKNGRLDTLKNNSVIDINGENNNKKFLIVSPKYNELSFLYKIKVYKPDGKTVYSENLIDYFPNDVAIPVSSLESKTISDYEIRLEYDRFYINSKNAPGKYSTLIEFGHNVFPIRISQLKEITIKQVVNLIAVVVGVLATIAALIIIYIKRKNKRKLLIEKQQKEIAKTQLDRVRSQLNPHFMFNALAGIQSLMNEQKTNEANQYLNKFARLTRNVLDNKELISLAEEKTLLDDYLQMEQLRFGFNYQIDIQTDVDLNIEIPAMLLQPFVENAVKHGIAEKGKLGEINISIAKKDTDLILQTTDNGNGFDTTKIFDGLGLQLSKNRIDLLNSIYKETALVLAIQSTEKGTAITITLKQWI</sequence>
<evidence type="ECO:0000313" key="5">
    <source>
        <dbReference type="Proteomes" id="UP000292884"/>
    </source>
</evidence>
<dbReference type="PANTHER" id="PTHR34220:SF7">
    <property type="entry name" value="SENSOR HISTIDINE KINASE YPDA"/>
    <property type="match status" value="1"/>
</dbReference>
<protein>
    <submittedName>
        <fullName evidence="4">Uncharacterized protein</fullName>
    </submittedName>
</protein>
<proteinExistence type="predicted"/>
<dbReference type="OrthoDB" id="9809670at2"/>
<gene>
    <name evidence="4" type="ORF">EZ428_23215</name>
</gene>
<dbReference type="Gene3D" id="3.30.565.10">
    <property type="entry name" value="Histidine kinase-like ATPase, C-terminal domain"/>
    <property type="match status" value="1"/>
</dbReference>
<dbReference type="InterPro" id="IPR010559">
    <property type="entry name" value="Sig_transdc_His_kin_internal"/>
</dbReference>
<dbReference type="InterPro" id="IPR050640">
    <property type="entry name" value="Bact_2-comp_sensor_kinase"/>
</dbReference>
<evidence type="ECO:0000259" key="3">
    <source>
        <dbReference type="Pfam" id="PF06580"/>
    </source>
</evidence>
<dbReference type="InterPro" id="IPR003594">
    <property type="entry name" value="HATPase_dom"/>
</dbReference>
<dbReference type="Proteomes" id="UP000292884">
    <property type="component" value="Unassembled WGS sequence"/>
</dbReference>
<organism evidence="4 5">
    <name type="scientific">Pedobacter frigiditerrae</name>
    <dbReference type="NCBI Taxonomy" id="2530452"/>
    <lineage>
        <taxon>Bacteria</taxon>
        <taxon>Pseudomonadati</taxon>
        <taxon>Bacteroidota</taxon>
        <taxon>Sphingobacteriia</taxon>
        <taxon>Sphingobacteriales</taxon>
        <taxon>Sphingobacteriaceae</taxon>
        <taxon>Pedobacter</taxon>
    </lineage>
</organism>
<reference evidence="4 5" key="1">
    <citation type="submission" date="2019-02" db="EMBL/GenBank/DDBJ databases">
        <title>Pedobacter sp. RP-1-13 sp. nov., isolated from Arctic soil.</title>
        <authorList>
            <person name="Dahal R.H."/>
        </authorList>
    </citation>
    <scope>NUCLEOTIDE SEQUENCE [LARGE SCALE GENOMIC DNA]</scope>
    <source>
        <strain evidence="4 5">RP-1-13</strain>
    </source>
</reference>
<keyword evidence="5" id="KW-1185">Reference proteome</keyword>
<feature type="domain" description="Histidine kinase/HSP90-like ATPase" evidence="2">
    <location>
        <begin position="412"/>
        <end position="505"/>
    </location>
</feature>
<dbReference type="PANTHER" id="PTHR34220">
    <property type="entry name" value="SENSOR HISTIDINE KINASE YPDA"/>
    <property type="match status" value="1"/>
</dbReference>